<keyword evidence="2" id="KW-1185">Reference proteome</keyword>
<accession>A0A5C6DQC9</accession>
<dbReference type="InterPro" id="IPR029044">
    <property type="entry name" value="Nucleotide-diphossugar_trans"/>
</dbReference>
<organism evidence="1 2">
    <name type="scientific">Novipirellula artificiosorum</name>
    <dbReference type="NCBI Taxonomy" id="2528016"/>
    <lineage>
        <taxon>Bacteria</taxon>
        <taxon>Pseudomonadati</taxon>
        <taxon>Planctomycetota</taxon>
        <taxon>Planctomycetia</taxon>
        <taxon>Pirellulales</taxon>
        <taxon>Pirellulaceae</taxon>
        <taxon>Novipirellula</taxon>
    </lineage>
</organism>
<evidence type="ECO:0000313" key="1">
    <source>
        <dbReference type="EMBL" id="TWU39483.1"/>
    </source>
</evidence>
<protein>
    <submittedName>
        <fullName evidence="1">Uncharacterized protein</fullName>
    </submittedName>
</protein>
<dbReference type="SUPFAM" id="SSF53448">
    <property type="entry name" value="Nucleotide-diphospho-sugar transferases"/>
    <property type="match status" value="1"/>
</dbReference>
<dbReference type="AlphaFoldDB" id="A0A5C6DQC9"/>
<evidence type="ECO:0000313" key="2">
    <source>
        <dbReference type="Proteomes" id="UP000319143"/>
    </source>
</evidence>
<comment type="caution">
    <text evidence="1">The sequence shown here is derived from an EMBL/GenBank/DDBJ whole genome shotgun (WGS) entry which is preliminary data.</text>
</comment>
<dbReference type="Proteomes" id="UP000319143">
    <property type="component" value="Unassembled WGS sequence"/>
</dbReference>
<proteinExistence type="predicted"/>
<sequence length="188" mass="22126">MITEVESSITTSHLSPPAIVDRCFLINLDRREDRLREWMRQLPQPWPFPTPQRFAAIDGRRVPTPPQWRAGNGAWGCYWCDIVINAFLAKTDICRRIRWASALKTCEHWDFFLRAMYSGTQVALAKDHGIDHLHVSNKNYDPMRRRSHFRQIALKRHKLRGFKWEGPPDGVVVYDAKRRMLDERKDAT</sequence>
<gene>
    <name evidence="1" type="ORF">Poly41_23070</name>
</gene>
<dbReference type="RefSeq" id="WP_231615581.1">
    <property type="nucleotide sequence ID" value="NZ_SJPV01000003.1"/>
</dbReference>
<dbReference type="EMBL" id="SJPV01000003">
    <property type="protein sequence ID" value="TWU39483.1"/>
    <property type="molecule type" value="Genomic_DNA"/>
</dbReference>
<reference evidence="1 2" key="1">
    <citation type="submission" date="2019-02" db="EMBL/GenBank/DDBJ databases">
        <title>Deep-cultivation of Planctomycetes and their phenomic and genomic characterization uncovers novel biology.</title>
        <authorList>
            <person name="Wiegand S."/>
            <person name="Jogler M."/>
            <person name="Boedeker C."/>
            <person name="Pinto D."/>
            <person name="Vollmers J."/>
            <person name="Rivas-Marin E."/>
            <person name="Kohn T."/>
            <person name="Peeters S.H."/>
            <person name="Heuer A."/>
            <person name="Rast P."/>
            <person name="Oberbeckmann S."/>
            <person name="Bunk B."/>
            <person name="Jeske O."/>
            <person name="Meyerdierks A."/>
            <person name="Storesund J.E."/>
            <person name="Kallscheuer N."/>
            <person name="Luecker S."/>
            <person name="Lage O.M."/>
            <person name="Pohl T."/>
            <person name="Merkel B.J."/>
            <person name="Hornburger P."/>
            <person name="Mueller R.-W."/>
            <person name="Bruemmer F."/>
            <person name="Labrenz M."/>
            <person name="Spormann A.M."/>
            <person name="Op Den Camp H."/>
            <person name="Overmann J."/>
            <person name="Amann R."/>
            <person name="Jetten M.S.M."/>
            <person name="Mascher T."/>
            <person name="Medema M.H."/>
            <person name="Devos D.P."/>
            <person name="Kaster A.-K."/>
            <person name="Ovreas L."/>
            <person name="Rohde M."/>
            <person name="Galperin M.Y."/>
            <person name="Jogler C."/>
        </authorList>
    </citation>
    <scope>NUCLEOTIDE SEQUENCE [LARGE SCALE GENOMIC DNA]</scope>
    <source>
        <strain evidence="1 2">Poly41</strain>
    </source>
</reference>
<name>A0A5C6DQC9_9BACT</name>